<sequence>SSKITVHLTVSCHGVANLFLQFADFFDDLAMTQKHSFFIEHCVNIIAAIFAGALQPAAGMSTTAFHLQIRFVAAGIVRVYLDWLHDGQPVSLAALTAQLNVMVNAELAGMPPKMRVQEA</sequence>
<dbReference type="Proteomes" id="UP001597252">
    <property type="component" value="Unassembled WGS sequence"/>
</dbReference>
<protein>
    <recommendedName>
        <fullName evidence="3">TetR/AcrR family transcriptional regulator</fullName>
    </recommendedName>
</protein>
<evidence type="ECO:0000313" key="2">
    <source>
        <dbReference type="Proteomes" id="UP001597252"/>
    </source>
</evidence>
<reference evidence="2" key="1">
    <citation type="journal article" date="2019" name="Int. J. Syst. Evol. Microbiol.">
        <title>The Global Catalogue of Microorganisms (GCM) 10K type strain sequencing project: providing services to taxonomists for standard genome sequencing and annotation.</title>
        <authorList>
            <consortium name="The Broad Institute Genomics Platform"/>
            <consortium name="The Broad Institute Genome Sequencing Center for Infectious Disease"/>
            <person name="Wu L."/>
            <person name="Ma J."/>
        </authorList>
    </citation>
    <scope>NUCLEOTIDE SEQUENCE [LARGE SCALE GENOMIC DNA]</scope>
    <source>
        <strain evidence="2">CCM 8903</strain>
    </source>
</reference>
<dbReference type="RefSeq" id="WP_379896089.1">
    <property type="nucleotide sequence ID" value="NZ_JBHTON010000008.1"/>
</dbReference>
<dbReference type="EMBL" id="JBHTON010000008">
    <property type="protein sequence ID" value="MFD1484436.1"/>
    <property type="molecule type" value="Genomic_DNA"/>
</dbReference>
<gene>
    <name evidence="1" type="ORF">ACFQ5J_04215</name>
</gene>
<keyword evidence="2" id="KW-1185">Reference proteome</keyword>
<accession>A0ABW4E6S5</accession>
<evidence type="ECO:0000313" key="1">
    <source>
        <dbReference type="EMBL" id="MFD1484436.1"/>
    </source>
</evidence>
<name>A0ABW4E6S5_9LACO</name>
<evidence type="ECO:0008006" key="3">
    <source>
        <dbReference type="Google" id="ProtNLM"/>
    </source>
</evidence>
<organism evidence="1 2">
    <name type="scientific">Lacticaseibacillus baoqingensis</name>
    <dbReference type="NCBI Taxonomy" id="2486013"/>
    <lineage>
        <taxon>Bacteria</taxon>
        <taxon>Bacillati</taxon>
        <taxon>Bacillota</taxon>
        <taxon>Bacilli</taxon>
        <taxon>Lactobacillales</taxon>
        <taxon>Lactobacillaceae</taxon>
        <taxon>Lacticaseibacillus</taxon>
    </lineage>
</organism>
<comment type="caution">
    <text evidence="1">The sequence shown here is derived from an EMBL/GenBank/DDBJ whole genome shotgun (WGS) entry which is preliminary data.</text>
</comment>
<proteinExistence type="predicted"/>
<feature type="non-terminal residue" evidence="1">
    <location>
        <position position="1"/>
    </location>
</feature>